<dbReference type="Proteomes" id="UP001209229">
    <property type="component" value="Unassembled WGS sequence"/>
</dbReference>
<proteinExistence type="predicted"/>
<dbReference type="EMBL" id="JAPDPJ010000046">
    <property type="protein sequence ID" value="MCW3788177.1"/>
    <property type="molecule type" value="Genomic_DNA"/>
</dbReference>
<reference evidence="1" key="1">
    <citation type="submission" date="2022-10" db="EMBL/GenBank/DDBJ databases">
        <authorList>
            <person name="Yu W.X."/>
        </authorList>
    </citation>
    <scope>NUCLEOTIDE SEQUENCE</scope>
    <source>
        <strain evidence="1">AAT</strain>
    </source>
</reference>
<protein>
    <submittedName>
        <fullName evidence="1">Uncharacterized protein</fullName>
    </submittedName>
</protein>
<evidence type="ECO:0000313" key="2">
    <source>
        <dbReference type="Proteomes" id="UP001209229"/>
    </source>
</evidence>
<dbReference type="AlphaFoldDB" id="A0AAE3SGJ9"/>
<sequence length="67" mass="7827">MSIKTERVCIYPKDVQRITGKSEKSGQRLLQKIRKELGKEEHQFITSKEFADYSGISLHVIQEYLVD</sequence>
<keyword evidence="2" id="KW-1185">Reference proteome</keyword>
<accession>A0AAE3SGJ9</accession>
<dbReference type="RefSeq" id="WP_301191738.1">
    <property type="nucleotide sequence ID" value="NZ_JAPDPJ010000046.1"/>
</dbReference>
<comment type="caution">
    <text evidence="1">The sequence shown here is derived from an EMBL/GenBank/DDBJ whole genome shotgun (WGS) entry which is preliminary data.</text>
</comment>
<gene>
    <name evidence="1" type="ORF">OM075_17020</name>
</gene>
<organism evidence="1 2">
    <name type="scientific">Plebeiibacterium sediminum</name>
    <dbReference type="NCBI Taxonomy" id="2992112"/>
    <lineage>
        <taxon>Bacteria</taxon>
        <taxon>Pseudomonadati</taxon>
        <taxon>Bacteroidota</taxon>
        <taxon>Bacteroidia</taxon>
        <taxon>Marinilabiliales</taxon>
        <taxon>Marinilabiliaceae</taxon>
        <taxon>Plebeiibacterium</taxon>
    </lineage>
</organism>
<evidence type="ECO:0000313" key="1">
    <source>
        <dbReference type="EMBL" id="MCW3788177.1"/>
    </source>
</evidence>
<name>A0AAE3SGJ9_9BACT</name>